<comment type="caution">
    <text evidence="3">The sequence shown here is derived from an EMBL/GenBank/DDBJ whole genome shotgun (WGS) entry which is preliminary data.</text>
</comment>
<name>A0AAN9C241_9CAEN</name>
<sequence length="231" mass="25244">MAALLALAVMATSSLVSEAAKAQPLMWQSKMVNETISAEATLEFIIKNYDDSGDLHGFVKIGLFGEKVPMTVLNFLSLCNGVKRPQGELKYGGSTCHRLITDMHVQCGDITTGDGNGGISIYGDTFNDENFDVGHSERGTISMSNRGPNTNGSQFFIIFRSMQNLDGRHVAFGQVIDKASLDFLDKLNETPTDVTTFAPKRRIKLVDCSASNLKKPLVITRRAGVQDDKFE</sequence>
<dbReference type="PANTHER" id="PTHR11071">
    <property type="entry name" value="PEPTIDYL-PROLYL CIS-TRANS ISOMERASE"/>
    <property type="match status" value="1"/>
</dbReference>
<dbReference type="PANTHER" id="PTHR11071:SF561">
    <property type="entry name" value="PEPTIDYL-PROLYL CIS-TRANS ISOMERASE D-RELATED"/>
    <property type="match status" value="1"/>
</dbReference>
<protein>
    <recommendedName>
        <fullName evidence="1">Peptidyl-prolyl cis-trans isomerase</fullName>
        <shortName evidence="1">PPIase</shortName>
        <ecNumber evidence="1">5.2.1.8</ecNumber>
    </recommendedName>
</protein>
<feature type="chain" id="PRO_5042673059" description="Peptidyl-prolyl cis-trans isomerase" evidence="1">
    <location>
        <begin position="23"/>
        <end position="231"/>
    </location>
</feature>
<dbReference type="Pfam" id="PF00160">
    <property type="entry name" value="Pro_isomerase"/>
    <property type="match status" value="1"/>
</dbReference>
<dbReference type="InterPro" id="IPR002130">
    <property type="entry name" value="Cyclophilin-type_PPIase_dom"/>
</dbReference>
<keyword evidence="4" id="KW-1185">Reference proteome</keyword>
<evidence type="ECO:0000259" key="2">
    <source>
        <dbReference type="PROSITE" id="PS50072"/>
    </source>
</evidence>
<feature type="domain" description="PPIase cyclophilin-type" evidence="2">
    <location>
        <begin position="57"/>
        <end position="210"/>
    </location>
</feature>
<accession>A0AAN9C241</accession>
<comment type="function">
    <text evidence="1">PPIases accelerate the folding of proteins. It catalyzes the cis-trans isomerization of proline imidic peptide bonds in oligopeptides.</text>
</comment>
<comment type="catalytic activity">
    <reaction evidence="1">
        <text>[protein]-peptidylproline (omega=180) = [protein]-peptidylproline (omega=0)</text>
        <dbReference type="Rhea" id="RHEA:16237"/>
        <dbReference type="Rhea" id="RHEA-COMP:10747"/>
        <dbReference type="Rhea" id="RHEA-COMP:10748"/>
        <dbReference type="ChEBI" id="CHEBI:83833"/>
        <dbReference type="ChEBI" id="CHEBI:83834"/>
        <dbReference type="EC" id="5.2.1.8"/>
    </reaction>
</comment>
<evidence type="ECO:0000313" key="4">
    <source>
        <dbReference type="Proteomes" id="UP001374579"/>
    </source>
</evidence>
<dbReference type="InterPro" id="IPR029000">
    <property type="entry name" value="Cyclophilin-like_dom_sf"/>
</dbReference>
<evidence type="ECO:0000313" key="3">
    <source>
        <dbReference type="EMBL" id="KAK7116123.1"/>
    </source>
</evidence>
<dbReference type="GO" id="GO:0016018">
    <property type="term" value="F:cyclosporin A binding"/>
    <property type="evidence" value="ECO:0007669"/>
    <property type="project" value="TreeGrafter"/>
</dbReference>
<dbReference type="AlphaFoldDB" id="A0AAN9C241"/>
<proteinExistence type="inferred from homology"/>
<dbReference type="PRINTS" id="PR00153">
    <property type="entry name" value="CSAPPISMRASE"/>
</dbReference>
<gene>
    <name evidence="3" type="ORF">V1264_001862</name>
</gene>
<dbReference type="Gene3D" id="2.40.100.10">
    <property type="entry name" value="Cyclophilin-like"/>
    <property type="match status" value="1"/>
</dbReference>
<dbReference type="SUPFAM" id="SSF50891">
    <property type="entry name" value="Cyclophilin-like"/>
    <property type="match status" value="1"/>
</dbReference>
<keyword evidence="1" id="KW-0697">Rotamase</keyword>
<evidence type="ECO:0000256" key="1">
    <source>
        <dbReference type="RuleBase" id="RU363019"/>
    </source>
</evidence>
<dbReference type="GO" id="GO:0005737">
    <property type="term" value="C:cytoplasm"/>
    <property type="evidence" value="ECO:0007669"/>
    <property type="project" value="TreeGrafter"/>
</dbReference>
<dbReference type="GO" id="GO:0006457">
    <property type="term" value="P:protein folding"/>
    <property type="evidence" value="ECO:0007669"/>
    <property type="project" value="TreeGrafter"/>
</dbReference>
<keyword evidence="1" id="KW-0732">Signal</keyword>
<organism evidence="3 4">
    <name type="scientific">Littorina saxatilis</name>
    <dbReference type="NCBI Taxonomy" id="31220"/>
    <lineage>
        <taxon>Eukaryota</taxon>
        <taxon>Metazoa</taxon>
        <taxon>Spiralia</taxon>
        <taxon>Lophotrochozoa</taxon>
        <taxon>Mollusca</taxon>
        <taxon>Gastropoda</taxon>
        <taxon>Caenogastropoda</taxon>
        <taxon>Littorinimorpha</taxon>
        <taxon>Littorinoidea</taxon>
        <taxon>Littorinidae</taxon>
        <taxon>Littorina</taxon>
    </lineage>
</organism>
<reference evidence="3 4" key="1">
    <citation type="submission" date="2024-02" db="EMBL/GenBank/DDBJ databases">
        <title>Chromosome-scale genome assembly of the rough periwinkle Littorina saxatilis.</title>
        <authorList>
            <person name="De Jode A."/>
            <person name="Faria R."/>
            <person name="Formenti G."/>
            <person name="Sims Y."/>
            <person name="Smith T.P."/>
            <person name="Tracey A."/>
            <person name="Wood J.M.D."/>
            <person name="Zagrodzka Z.B."/>
            <person name="Johannesson K."/>
            <person name="Butlin R.K."/>
            <person name="Leder E.H."/>
        </authorList>
    </citation>
    <scope>NUCLEOTIDE SEQUENCE [LARGE SCALE GENOMIC DNA]</scope>
    <source>
        <strain evidence="3">Snail1</strain>
        <tissue evidence="3">Muscle</tissue>
    </source>
</reference>
<dbReference type="Proteomes" id="UP001374579">
    <property type="component" value="Unassembled WGS sequence"/>
</dbReference>
<dbReference type="EMBL" id="JBAMIC010000001">
    <property type="protein sequence ID" value="KAK7116123.1"/>
    <property type="molecule type" value="Genomic_DNA"/>
</dbReference>
<dbReference type="PROSITE" id="PS50072">
    <property type="entry name" value="CSA_PPIASE_2"/>
    <property type="match status" value="1"/>
</dbReference>
<comment type="similarity">
    <text evidence="1">Belongs to the cyclophilin-type PPIase family.</text>
</comment>
<dbReference type="GO" id="GO:0003755">
    <property type="term" value="F:peptidyl-prolyl cis-trans isomerase activity"/>
    <property type="evidence" value="ECO:0007669"/>
    <property type="project" value="UniProtKB-UniRule"/>
</dbReference>
<feature type="signal peptide" evidence="1">
    <location>
        <begin position="1"/>
        <end position="22"/>
    </location>
</feature>
<keyword evidence="1" id="KW-0413">Isomerase</keyword>
<dbReference type="EC" id="5.2.1.8" evidence="1"/>